<organism evidence="1">
    <name type="scientific">Anguilla anguilla</name>
    <name type="common">European freshwater eel</name>
    <name type="synonym">Muraena anguilla</name>
    <dbReference type="NCBI Taxonomy" id="7936"/>
    <lineage>
        <taxon>Eukaryota</taxon>
        <taxon>Metazoa</taxon>
        <taxon>Chordata</taxon>
        <taxon>Craniata</taxon>
        <taxon>Vertebrata</taxon>
        <taxon>Euteleostomi</taxon>
        <taxon>Actinopterygii</taxon>
        <taxon>Neopterygii</taxon>
        <taxon>Teleostei</taxon>
        <taxon>Anguilliformes</taxon>
        <taxon>Anguillidae</taxon>
        <taxon>Anguilla</taxon>
    </lineage>
</organism>
<name>A0A0E9RSY9_ANGAN</name>
<evidence type="ECO:0000313" key="1">
    <source>
        <dbReference type="EMBL" id="JAH31962.1"/>
    </source>
</evidence>
<protein>
    <submittedName>
        <fullName evidence="1">Uncharacterized protein</fullName>
    </submittedName>
</protein>
<sequence>MNEGGHSTKTTGKLQHENVASEVTCFLNEMGDRPMWQPWFSFQFPFLSFPFFECHFFPKHAKCFPPAKQNCFKGLRSS</sequence>
<reference evidence="1" key="2">
    <citation type="journal article" date="2015" name="Fish Shellfish Immunol.">
        <title>Early steps in the European eel (Anguilla anguilla)-Vibrio vulnificus interaction in the gills: Role of the RtxA13 toxin.</title>
        <authorList>
            <person name="Callol A."/>
            <person name="Pajuelo D."/>
            <person name="Ebbesson L."/>
            <person name="Teles M."/>
            <person name="MacKenzie S."/>
            <person name="Amaro C."/>
        </authorList>
    </citation>
    <scope>NUCLEOTIDE SEQUENCE</scope>
</reference>
<dbReference type="AlphaFoldDB" id="A0A0E9RSY9"/>
<dbReference type="EMBL" id="GBXM01076615">
    <property type="protein sequence ID" value="JAH31962.1"/>
    <property type="molecule type" value="Transcribed_RNA"/>
</dbReference>
<reference evidence="1" key="1">
    <citation type="submission" date="2014-11" db="EMBL/GenBank/DDBJ databases">
        <authorList>
            <person name="Amaro Gonzalez C."/>
        </authorList>
    </citation>
    <scope>NUCLEOTIDE SEQUENCE</scope>
</reference>
<accession>A0A0E9RSY9</accession>
<proteinExistence type="predicted"/>